<evidence type="ECO:0000259" key="7">
    <source>
        <dbReference type="Pfam" id="PF20519"/>
    </source>
</evidence>
<comment type="subcellular location">
    <subcellularLocation>
        <location evidence="1">Membrane</location>
        <topology evidence="1">Multi-pass membrane protein</topology>
    </subcellularLocation>
</comment>
<dbReference type="EMBL" id="JANEYF010004227">
    <property type="protein sequence ID" value="KAJ8931789.1"/>
    <property type="molecule type" value="Genomic_DNA"/>
</dbReference>
<feature type="transmembrane region" description="Helical" evidence="6">
    <location>
        <begin position="21"/>
        <end position="40"/>
    </location>
</feature>
<sequence length="405" mass="47589">MFKLLQEQKYWATIREKLFDIVKDIIMITIYVTLLYLVILKDKDPMTVVSKTEIQELFGGIHSRSIHVKDIRTRNGFQEYLNSTLIFSMQSLQWYGTYISRNPGMTIDNANKYVGVARLRQHRIRGNSCSIPIIMRTEECNPEYSSSPEYEDFSETWMNDSFSDKFARLDHIWDYTKVLQAGTLAYEAIYTLYITVITICYSEARTFYSKHEEYNVVDYIKEQYSYYLELAKIKWLNIRMRGGDNDVFSHKHVYPKEDEHRYAKCLTLPSNRMSGMCFVGRCIVRNMIKGRRRGKAEITDIDDNLIKKTIVNLFRRDSEEKDMFYMTNNEGSKINLVDDATLLKMEEVTKILLESDAEKRSKEGQKTLYKKLIAGHEQKINAMMDNLNVILNILSDINIDVDEDE</sequence>
<dbReference type="InterPro" id="IPR046791">
    <property type="entry name" value="Polycystin_dom"/>
</dbReference>
<reference evidence="8" key="1">
    <citation type="journal article" date="2023" name="Insect Mol. Biol.">
        <title>Genome sequencing provides insights into the evolution of gene families encoding plant cell wall-degrading enzymes in longhorned beetles.</title>
        <authorList>
            <person name="Shin N.R."/>
            <person name="Okamura Y."/>
            <person name="Kirsch R."/>
            <person name="Pauchet Y."/>
        </authorList>
    </citation>
    <scope>NUCLEOTIDE SEQUENCE</scope>
    <source>
        <strain evidence="8">RBIC_L_NR</strain>
    </source>
</reference>
<keyword evidence="5 6" id="KW-0472">Membrane</keyword>
<accession>A0AAV8WZ41</accession>
<keyword evidence="9" id="KW-1185">Reference proteome</keyword>
<dbReference type="AlphaFoldDB" id="A0AAV8WZ41"/>
<dbReference type="Proteomes" id="UP001162156">
    <property type="component" value="Unassembled WGS sequence"/>
</dbReference>
<dbReference type="Pfam" id="PF20519">
    <property type="entry name" value="Polycystin_dom"/>
    <property type="match status" value="1"/>
</dbReference>
<feature type="domain" description="Polycystin" evidence="7">
    <location>
        <begin position="75"/>
        <end position="163"/>
    </location>
</feature>
<evidence type="ECO:0000256" key="3">
    <source>
        <dbReference type="ARBA" id="ARBA00022692"/>
    </source>
</evidence>
<dbReference type="GO" id="GO:0016020">
    <property type="term" value="C:membrane"/>
    <property type="evidence" value="ECO:0007669"/>
    <property type="project" value="UniProtKB-SubCell"/>
</dbReference>
<gene>
    <name evidence="8" type="ORF">NQ314_015245</name>
</gene>
<evidence type="ECO:0000313" key="9">
    <source>
        <dbReference type="Proteomes" id="UP001162156"/>
    </source>
</evidence>
<proteinExistence type="inferred from homology"/>
<name>A0AAV8WZ41_9CUCU</name>
<keyword evidence="4 6" id="KW-1133">Transmembrane helix</keyword>
<dbReference type="GO" id="GO:0005262">
    <property type="term" value="F:calcium channel activity"/>
    <property type="evidence" value="ECO:0007669"/>
    <property type="project" value="TreeGrafter"/>
</dbReference>
<evidence type="ECO:0000256" key="1">
    <source>
        <dbReference type="ARBA" id="ARBA00004141"/>
    </source>
</evidence>
<dbReference type="PANTHER" id="PTHR10877">
    <property type="entry name" value="POLYCYSTIN FAMILY MEMBER"/>
    <property type="match status" value="1"/>
</dbReference>
<evidence type="ECO:0000256" key="2">
    <source>
        <dbReference type="ARBA" id="ARBA00007200"/>
    </source>
</evidence>
<evidence type="ECO:0000256" key="4">
    <source>
        <dbReference type="ARBA" id="ARBA00022989"/>
    </source>
</evidence>
<comment type="caution">
    <text evidence="8">The sequence shown here is derived from an EMBL/GenBank/DDBJ whole genome shotgun (WGS) entry which is preliminary data.</text>
</comment>
<comment type="similarity">
    <text evidence="2">Belongs to the polycystin family.</text>
</comment>
<evidence type="ECO:0000256" key="5">
    <source>
        <dbReference type="ARBA" id="ARBA00023136"/>
    </source>
</evidence>
<dbReference type="PANTHER" id="PTHR10877:SF183">
    <property type="entry name" value="AT14535P-RELATED"/>
    <property type="match status" value="1"/>
</dbReference>
<evidence type="ECO:0000313" key="8">
    <source>
        <dbReference type="EMBL" id="KAJ8931789.1"/>
    </source>
</evidence>
<evidence type="ECO:0000256" key="6">
    <source>
        <dbReference type="SAM" id="Phobius"/>
    </source>
</evidence>
<keyword evidence="3 6" id="KW-0812">Transmembrane</keyword>
<organism evidence="8 9">
    <name type="scientific">Rhamnusium bicolor</name>
    <dbReference type="NCBI Taxonomy" id="1586634"/>
    <lineage>
        <taxon>Eukaryota</taxon>
        <taxon>Metazoa</taxon>
        <taxon>Ecdysozoa</taxon>
        <taxon>Arthropoda</taxon>
        <taxon>Hexapoda</taxon>
        <taxon>Insecta</taxon>
        <taxon>Pterygota</taxon>
        <taxon>Neoptera</taxon>
        <taxon>Endopterygota</taxon>
        <taxon>Coleoptera</taxon>
        <taxon>Polyphaga</taxon>
        <taxon>Cucujiformia</taxon>
        <taxon>Chrysomeloidea</taxon>
        <taxon>Cerambycidae</taxon>
        <taxon>Lepturinae</taxon>
        <taxon>Rhagiini</taxon>
        <taxon>Rhamnusium</taxon>
    </lineage>
</organism>
<dbReference type="GO" id="GO:0050982">
    <property type="term" value="P:detection of mechanical stimulus"/>
    <property type="evidence" value="ECO:0007669"/>
    <property type="project" value="TreeGrafter"/>
</dbReference>
<protein>
    <recommendedName>
        <fullName evidence="7">Polycystin domain-containing protein</fullName>
    </recommendedName>
</protein>
<dbReference type="InterPro" id="IPR051223">
    <property type="entry name" value="Polycystin"/>
</dbReference>